<organism evidence="2 3">
    <name type="scientific">Pontibacter locisalis</name>
    <dbReference type="NCBI Taxonomy" id="1719035"/>
    <lineage>
        <taxon>Bacteria</taxon>
        <taxon>Pseudomonadati</taxon>
        <taxon>Bacteroidota</taxon>
        <taxon>Cytophagia</taxon>
        <taxon>Cytophagales</taxon>
        <taxon>Hymenobacteraceae</taxon>
        <taxon>Pontibacter</taxon>
    </lineage>
</organism>
<dbReference type="InterPro" id="IPR046732">
    <property type="entry name" value="DUF6624"/>
</dbReference>
<protein>
    <submittedName>
        <fullName evidence="2">DUF6624 domain-containing protein</fullName>
    </submittedName>
</protein>
<sequence length="208" mass="23988">MKQCLSLLILLILYSCNSQPSINKEALSKELEEIYQLDQKYRKAMGAVHQEYGFNSPEMNELLVKQQRIDSANLQRVMKIIEQVGGYPGKSLVGQSASEVTFFVLQHAPDSVQERYYDMIINAAKNKELNVSLAAMYQDRYLMHRGKPQIYGTQIRSEYRTDAKTGARMDTTYVWPIADTTKIDSLRMWNGLGPLEEYLNKFGISRWK</sequence>
<comment type="caution">
    <text evidence="2">The sequence shown here is derived from an EMBL/GenBank/DDBJ whole genome shotgun (WGS) entry which is preliminary data.</text>
</comment>
<dbReference type="Pfam" id="PF20329">
    <property type="entry name" value="DUF6624"/>
    <property type="match status" value="1"/>
</dbReference>
<name>A0ABW5IPH9_9BACT</name>
<keyword evidence="1" id="KW-0732">Signal</keyword>
<gene>
    <name evidence="2" type="ORF">ACFSRY_15805</name>
</gene>
<evidence type="ECO:0000256" key="1">
    <source>
        <dbReference type="SAM" id="SignalP"/>
    </source>
</evidence>
<dbReference type="EMBL" id="JBHULU010000021">
    <property type="protein sequence ID" value="MFD2515338.1"/>
    <property type="molecule type" value="Genomic_DNA"/>
</dbReference>
<evidence type="ECO:0000313" key="2">
    <source>
        <dbReference type="EMBL" id="MFD2515338.1"/>
    </source>
</evidence>
<accession>A0ABW5IPH9</accession>
<feature type="signal peptide" evidence="1">
    <location>
        <begin position="1"/>
        <end position="20"/>
    </location>
</feature>
<reference evidence="3" key="1">
    <citation type="journal article" date="2019" name="Int. J. Syst. Evol. Microbiol.">
        <title>The Global Catalogue of Microorganisms (GCM) 10K type strain sequencing project: providing services to taxonomists for standard genome sequencing and annotation.</title>
        <authorList>
            <consortium name="The Broad Institute Genomics Platform"/>
            <consortium name="The Broad Institute Genome Sequencing Center for Infectious Disease"/>
            <person name="Wu L."/>
            <person name="Ma J."/>
        </authorList>
    </citation>
    <scope>NUCLEOTIDE SEQUENCE [LARGE SCALE GENOMIC DNA]</scope>
    <source>
        <strain evidence="3">KCTC 42498</strain>
    </source>
</reference>
<feature type="chain" id="PRO_5046008615" evidence="1">
    <location>
        <begin position="21"/>
        <end position="208"/>
    </location>
</feature>
<keyword evidence="3" id="KW-1185">Reference proteome</keyword>
<evidence type="ECO:0000313" key="3">
    <source>
        <dbReference type="Proteomes" id="UP001597544"/>
    </source>
</evidence>
<dbReference type="PROSITE" id="PS51257">
    <property type="entry name" value="PROKAR_LIPOPROTEIN"/>
    <property type="match status" value="1"/>
</dbReference>
<dbReference type="RefSeq" id="WP_377509861.1">
    <property type="nucleotide sequence ID" value="NZ_JBHULU010000021.1"/>
</dbReference>
<dbReference type="Proteomes" id="UP001597544">
    <property type="component" value="Unassembled WGS sequence"/>
</dbReference>
<proteinExistence type="predicted"/>